<dbReference type="EMBL" id="CP041742">
    <property type="protein sequence ID" value="QDQ73754.1"/>
    <property type="molecule type" value="Genomic_DNA"/>
</dbReference>
<keyword evidence="1" id="KW-0378">Hydrolase</keyword>
<organism evidence="1 2">
    <name type="scientific">Pseudoluteimonas lycopersici</name>
    <dbReference type="NCBI Taxonomy" id="1324796"/>
    <lineage>
        <taxon>Bacteria</taxon>
        <taxon>Pseudomonadati</taxon>
        <taxon>Pseudomonadota</taxon>
        <taxon>Gammaproteobacteria</taxon>
        <taxon>Lysobacterales</taxon>
        <taxon>Lysobacteraceae</taxon>
        <taxon>Pseudoluteimonas</taxon>
    </lineage>
</organism>
<dbReference type="Proteomes" id="UP000315891">
    <property type="component" value="Chromosome"/>
</dbReference>
<dbReference type="InterPro" id="IPR052555">
    <property type="entry name" value="dCTP_Pyrophosphatase"/>
</dbReference>
<dbReference type="Pfam" id="PF12643">
    <property type="entry name" value="MazG-like"/>
    <property type="match status" value="1"/>
</dbReference>
<evidence type="ECO:0000313" key="2">
    <source>
        <dbReference type="Proteomes" id="UP000315891"/>
    </source>
</evidence>
<proteinExistence type="predicted"/>
<dbReference type="PANTHER" id="PTHR46523">
    <property type="entry name" value="DCTP PYROPHOSPHATASE 1"/>
    <property type="match status" value="1"/>
</dbReference>
<dbReference type="InterPro" id="IPR025984">
    <property type="entry name" value="DCTPP"/>
</dbReference>
<dbReference type="AlphaFoldDB" id="A0A516V5F7"/>
<dbReference type="PANTHER" id="PTHR46523:SF1">
    <property type="entry name" value="DCTP PYROPHOSPHATASE 1"/>
    <property type="match status" value="1"/>
</dbReference>
<dbReference type="Gene3D" id="1.10.287.1080">
    <property type="entry name" value="MazG-like"/>
    <property type="match status" value="1"/>
</dbReference>
<keyword evidence="2" id="KW-1185">Reference proteome</keyword>
<evidence type="ECO:0000313" key="1">
    <source>
        <dbReference type="EMBL" id="QDQ73754.1"/>
    </source>
</evidence>
<dbReference type="GO" id="GO:0047429">
    <property type="term" value="F:nucleoside triphosphate diphosphatase activity"/>
    <property type="evidence" value="ECO:0007669"/>
    <property type="project" value="InterPro"/>
</dbReference>
<dbReference type="RefSeq" id="WP_143879266.1">
    <property type="nucleotide sequence ID" value="NZ_BAABLZ010000001.1"/>
</dbReference>
<protein>
    <submittedName>
        <fullName evidence="1">Nucleotide pyrophosphohydrolase</fullName>
    </submittedName>
</protein>
<name>A0A516V5F7_9GAMM</name>
<dbReference type="GO" id="GO:0009143">
    <property type="term" value="P:nucleoside triphosphate catabolic process"/>
    <property type="evidence" value="ECO:0007669"/>
    <property type="project" value="InterPro"/>
</dbReference>
<dbReference type="OrthoDB" id="9791898at2"/>
<dbReference type="CDD" id="cd11537">
    <property type="entry name" value="NTP-PPase_RS21-C6_like"/>
    <property type="match status" value="1"/>
</dbReference>
<dbReference type="PIRSF" id="PIRSF029826">
    <property type="entry name" value="UCP029826_pph"/>
    <property type="match status" value="1"/>
</dbReference>
<reference evidence="1 2" key="1">
    <citation type="submission" date="2019-07" db="EMBL/GenBank/DDBJ databases">
        <title>Lysobacter weifangensis sp. nov., isolated from bensulfuron-methyl contaminated farmland soil.</title>
        <authorList>
            <person name="Zhao H."/>
        </authorList>
    </citation>
    <scope>NUCLEOTIDE SEQUENCE [LARGE SCALE GENOMIC DNA]</scope>
    <source>
        <strain evidence="1 2">CC-Bw-6</strain>
    </source>
</reference>
<gene>
    <name evidence="1" type="ORF">FNZ56_07635</name>
</gene>
<sequence length="116" mass="13349">MSRDIESLRSKLRLFAEERDWDKFHSPKNLAAALSVEAAELLEHFQWLTESESATLPKETHFEVSDELADVLLYLIRLADKLDIDLVQAAEQKLLKNAEKYPVEKSKGKSTKYTDL</sequence>
<dbReference type="SUPFAM" id="SSF101386">
    <property type="entry name" value="all-alpha NTP pyrophosphatases"/>
    <property type="match status" value="1"/>
</dbReference>
<accession>A0A516V5F7</accession>